<organism evidence="1 2">
    <name type="scientific">Dichanthelium oligosanthes</name>
    <dbReference type="NCBI Taxonomy" id="888268"/>
    <lineage>
        <taxon>Eukaryota</taxon>
        <taxon>Viridiplantae</taxon>
        <taxon>Streptophyta</taxon>
        <taxon>Embryophyta</taxon>
        <taxon>Tracheophyta</taxon>
        <taxon>Spermatophyta</taxon>
        <taxon>Magnoliopsida</taxon>
        <taxon>Liliopsida</taxon>
        <taxon>Poales</taxon>
        <taxon>Poaceae</taxon>
        <taxon>PACMAD clade</taxon>
        <taxon>Panicoideae</taxon>
        <taxon>Panicodae</taxon>
        <taxon>Paniceae</taxon>
        <taxon>Dichantheliinae</taxon>
        <taxon>Dichanthelium</taxon>
    </lineage>
</organism>
<protein>
    <submittedName>
        <fullName evidence="1">Uncharacterized protein</fullName>
    </submittedName>
</protein>
<comment type="caution">
    <text evidence="1">The sequence shown here is derived from an EMBL/GenBank/DDBJ whole genome shotgun (WGS) entry which is preliminary data.</text>
</comment>
<evidence type="ECO:0000313" key="2">
    <source>
        <dbReference type="Proteomes" id="UP000095767"/>
    </source>
</evidence>
<evidence type="ECO:0000313" key="1">
    <source>
        <dbReference type="EMBL" id="OEL22579.1"/>
    </source>
</evidence>
<sequence>MRPSSHNHGISSNLRLCLGAACPFAPTRKLWMKMGLELE</sequence>
<dbReference type="Proteomes" id="UP000095767">
    <property type="component" value="Unassembled WGS sequence"/>
</dbReference>
<dbReference type="AlphaFoldDB" id="A0A1E5VBQ5"/>
<reference evidence="1 2" key="1">
    <citation type="submission" date="2016-09" db="EMBL/GenBank/DDBJ databases">
        <title>The draft genome of Dichanthelium oligosanthes: A C3 panicoid grass species.</title>
        <authorList>
            <person name="Studer A.J."/>
            <person name="Schnable J.C."/>
            <person name="Brutnell T.P."/>
        </authorList>
    </citation>
    <scope>NUCLEOTIDE SEQUENCE [LARGE SCALE GENOMIC DNA]</scope>
    <source>
        <strain evidence="2">cv. Kellogg 1175</strain>
        <tissue evidence="1">Leaf</tissue>
    </source>
</reference>
<keyword evidence="2" id="KW-1185">Reference proteome</keyword>
<accession>A0A1E5VBQ5</accession>
<name>A0A1E5VBQ5_9POAL</name>
<gene>
    <name evidence="1" type="ORF">BAE44_0016402</name>
</gene>
<proteinExistence type="predicted"/>
<dbReference type="EMBL" id="LWDX02044958">
    <property type="protein sequence ID" value="OEL22579.1"/>
    <property type="molecule type" value="Genomic_DNA"/>
</dbReference>